<accession>A0A2J1DR45</accession>
<gene>
    <name evidence="1" type="ORF">CVH13_01817</name>
</gene>
<reference evidence="1 2" key="1">
    <citation type="journal article" date="2017" name="FEMS Microbiol. Ecol.">
        <title>Reconstructed genomes of novel Dehalococcoides mccartyi strains from 1,2,3,4-tetrachlorodibenzo-p-dioxin-dechlorinating enrichment cultures reveal divergent reductive dehalogenase gene profiles.</title>
        <authorList>
            <person name="Dam H.T."/>
            <person name="Vollmers J."/>
            <person name="Kaster A.K."/>
            <person name="Haggblom M.M."/>
        </authorList>
    </citation>
    <scope>NUCLEOTIDE SEQUENCE [LARGE SCALE GENOMIC DNA]</scope>
    <source>
        <strain evidence="1 2">H1-3-2.001</strain>
    </source>
</reference>
<sequence length="40" mass="4261">MQTWIGGDSHRDMVFVPSGGKSVQGRVINDINLGHGVHTG</sequence>
<name>A0A2J1DR45_9CHLR</name>
<protein>
    <submittedName>
        <fullName evidence="1">Uncharacterized protein</fullName>
    </submittedName>
</protein>
<evidence type="ECO:0000313" key="1">
    <source>
        <dbReference type="EMBL" id="PKH44604.1"/>
    </source>
</evidence>
<dbReference type="Proteomes" id="UP000233649">
    <property type="component" value="Unassembled WGS sequence"/>
</dbReference>
<feature type="non-terminal residue" evidence="1">
    <location>
        <position position="40"/>
    </location>
</feature>
<evidence type="ECO:0000313" key="2">
    <source>
        <dbReference type="Proteomes" id="UP000233649"/>
    </source>
</evidence>
<dbReference type="AlphaFoldDB" id="A0A2J1DR45"/>
<comment type="caution">
    <text evidence="1">The sequence shown here is derived from an EMBL/GenBank/DDBJ whole genome shotgun (WGS) entry which is preliminary data.</text>
</comment>
<dbReference type="EMBL" id="PHFD01000463">
    <property type="protein sequence ID" value="PKH44604.1"/>
    <property type="molecule type" value="Genomic_DNA"/>
</dbReference>
<proteinExistence type="predicted"/>
<organism evidence="1 2">
    <name type="scientific">Dehalococcoides mccartyi</name>
    <dbReference type="NCBI Taxonomy" id="61435"/>
    <lineage>
        <taxon>Bacteria</taxon>
        <taxon>Bacillati</taxon>
        <taxon>Chloroflexota</taxon>
        <taxon>Dehalococcoidia</taxon>
        <taxon>Dehalococcoidales</taxon>
        <taxon>Dehalococcoidaceae</taxon>
        <taxon>Dehalococcoides</taxon>
    </lineage>
</organism>